<keyword evidence="2" id="KW-1003">Cell membrane</keyword>
<feature type="transmembrane region" description="Helical" evidence="13">
    <location>
        <begin position="68"/>
        <end position="86"/>
    </location>
</feature>
<evidence type="ECO:0000256" key="1">
    <source>
        <dbReference type="ARBA" id="ARBA00004651"/>
    </source>
</evidence>
<keyword evidence="11" id="KW-1208">Phospholipid metabolism</keyword>
<dbReference type="EMBL" id="CP117826">
    <property type="protein sequence ID" value="XCC62471.1"/>
    <property type="molecule type" value="Genomic_DNA"/>
</dbReference>
<evidence type="ECO:0000256" key="5">
    <source>
        <dbReference type="ARBA" id="ARBA00022692"/>
    </source>
</evidence>
<dbReference type="SMART" id="SM00155">
    <property type="entry name" value="PLDc"/>
    <property type="match status" value="2"/>
</dbReference>
<proteinExistence type="predicted"/>
<keyword evidence="4" id="KW-0808">Transferase</keyword>
<keyword evidence="7 13" id="KW-1133">Transmembrane helix</keyword>
<keyword evidence="6" id="KW-0677">Repeat</keyword>
<dbReference type="Pfam" id="PF13091">
    <property type="entry name" value="PLDc_2"/>
    <property type="match status" value="2"/>
</dbReference>
<dbReference type="EC" id="2.7.8.-" evidence="12"/>
<gene>
    <name evidence="15" type="primary">cls</name>
    <name evidence="15" type="ORF">PUP29_00630</name>
</gene>
<feature type="transmembrane region" description="Helical" evidence="13">
    <location>
        <begin position="12"/>
        <end position="33"/>
    </location>
</feature>
<comment type="subcellular location">
    <subcellularLocation>
        <location evidence="1">Cell membrane</location>
        <topology evidence="1">Multi-pass membrane protein</topology>
    </subcellularLocation>
</comment>
<feature type="transmembrane region" description="Helical" evidence="13">
    <location>
        <begin position="39"/>
        <end position="56"/>
    </location>
</feature>
<evidence type="ECO:0000256" key="7">
    <source>
        <dbReference type="ARBA" id="ARBA00022989"/>
    </source>
</evidence>
<dbReference type="GO" id="GO:0032049">
    <property type="term" value="P:cardiolipin biosynthetic process"/>
    <property type="evidence" value="ECO:0007669"/>
    <property type="project" value="UniProtKB-UniRule"/>
</dbReference>
<evidence type="ECO:0000256" key="6">
    <source>
        <dbReference type="ARBA" id="ARBA00022737"/>
    </source>
</evidence>
<feature type="domain" description="PLD phosphodiesterase" evidence="14">
    <location>
        <begin position="424"/>
        <end position="451"/>
    </location>
</feature>
<dbReference type="InterPro" id="IPR022924">
    <property type="entry name" value="Cardiolipin_synthase"/>
</dbReference>
<evidence type="ECO:0000313" key="15">
    <source>
        <dbReference type="EMBL" id="XCC62471.1"/>
    </source>
</evidence>
<keyword evidence="5 13" id="KW-0812">Transmembrane</keyword>
<dbReference type="GO" id="GO:0005886">
    <property type="term" value="C:plasma membrane"/>
    <property type="evidence" value="ECO:0007669"/>
    <property type="project" value="UniProtKB-SubCell"/>
</dbReference>
<evidence type="ECO:0000256" key="4">
    <source>
        <dbReference type="ARBA" id="ARBA00022679"/>
    </source>
</evidence>
<dbReference type="NCBIfam" id="TIGR04265">
    <property type="entry name" value="bac_cardiolipin"/>
    <property type="match status" value="1"/>
</dbReference>
<dbReference type="PANTHER" id="PTHR21248">
    <property type="entry name" value="CARDIOLIPIN SYNTHASE"/>
    <property type="match status" value="1"/>
</dbReference>
<evidence type="ECO:0000256" key="8">
    <source>
        <dbReference type="ARBA" id="ARBA00023098"/>
    </source>
</evidence>
<evidence type="ECO:0000256" key="10">
    <source>
        <dbReference type="ARBA" id="ARBA00023209"/>
    </source>
</evidence>
<dbReference type="RefSeq" id="WP_079547725.1">
    <property type="nucleotide sequence ID" value="NZ_CP117826.1"/>
</dbReference>
<dbReference type="CDD" id="cd09160">
    <property type="entry name" value="PLDc_SMU_988_like_2"/>
    <property type="match status" value="1"/>
</dbReference>
<keyword evidence="10" id="KW-0594">Phospholipid biosynthesis</keyword>
<evidence type="ECO:0000259" key="14">
    <source>
        <dbReference type="PROSITE" id="PS50035"/>
    </source>
</evidence>
<dbReference type="InterPro" id="IPR027379">
    <property type="entry name" value="CLS_N"/>
</dbReference>
<dbReference type="CDD" id="cd09154">
    <property type="entry name" value="PLDc_SMU_988_like_1"/>
    <property type="match status" value="1"/>
</dbReference>
<dbReference type="Gene3D" id="3.30.870.10">
    <property type="entry name" value="Endonuclease Chain A"/>
    <property type="match status" value="2"/>
</dbReference>
<dbReference type="GO" id="GO:0008808">
    <property type="term" value="F:cardiolipin synthase activity"/>
    <property type="evidence" value="ECO:0007669"/>
    <property type="project" value="UniProtKB-UniRule"/>
</dbReference>
<evidence type="ECO:0000256" key="2">
    <source>
        <dbReference type="ARBA" id="ARBA00022475"/>
    </source>
</evidence>
<dbReference type="PANTHER" id="PTHR21248:SF22">
    <property type="entry name" value="PHOSPHOLIPASE D"/>
    <property type="match status" value="1"/>
</dbReference>
<evidence type="ECO:0000256" key="12">
    <source>
        <dbReference type="NCBIfam" id="TIGR04265"/>
    </source>
</evidence>
<evidence type="ECO:0000256" key="11">
    <source>
        <dbReference type="ARBA" id="ARBA00023264"/>
    </source>
</evidence>
<dbReference type="InterPro" id="IPR025202">
    <property type="entry name" value="PLD-like_dom"/>
</dbReference>
<dbReference type="InterPro" id="IPR001736">
    <property type="entry name" value="PLipase_D/transphosphatidylase"/>
</dbReference>
<dbReference type="PROSITE" id="PS50035">
    <property type="entry name" value="PLD"/>
    <property type="match status" value="2"/>
</dbReference>
<organism evidence="15">
    <name type="scientific">Christensenella massiliensis</name>
    <dbReference type="NCBI Taxonomy" id="1805714"/>
    <lineage>
        <taxon>Bacteria</taxon>
        <taxon>Bacillati</taxon>
        <taxon>Bacillota</taxon>
        <taxon>Clostridia</taxon>
        <taxon>Christensenellales</taxon>
        <taxon>Christensenellaceae</taxon>
        <taxon>Christensenella</taxon>
    </lineage>
</organism>
<dbReference type="Pfam" id="PF13396">
    <property type="entry name" value="PLDc_N"/>
    <property type="match status" value="1"/>
</dbReference>
<protein>
    <recommendedName>
        <fullName evidence="12">Cardiolipin synthase</fullName>
        <ecNumber evidence="12">2.7.8.-</ecNumber>
    </recommendedName>
</protein>
<sequence length="511" mass="60080">MKKLFSFFISRMFIVFALIGIQAWLLISIFVYFDDQSQTIRMFFWIASLVMALYIVNKRQNPSYKLAWIIVILVLPVFGVLMYIFFSQRRLTRWLRRKAEREIEKSEPFLGQDRRITHELEQKSMDALRQTDYIRKASMFPVYDRTETEYFSSGEAFFEQLKEELEKAERYIFMEYFIVQAGTMWNSILDILKRKAEAGVDVRFMYDDMGCARTLPFRYYKQLEAMGIKAAVFNPLRPELSSIFNNRNHRKVTVVDGHTAFCSGANLADEYINAIERFGHWKDGAVMLKGMGAWAFAVMFLQAWNFMRPEDDDYSIFRPKVQELDGISSDGYVQPFTDDPMDDEYVSENTYMNMVGRAKRYLYINTPYLILDNEFMTALQNAAKSGVDVRITTPHIPDKKMVFLLTQAHYEALLKAGVRIYEYTPGFIHTKTFVCDDEFGIIGTINLDYRSLFLHYECGVWLYQAKTIGQLKEDYEKTLAVCQEITCEEVCRRPWYIRLMQAVLRVFAPMM</sequence>
<accession>A0AAU8A8H7</accession>
<dbReference type="AlphaFoldDB" id="A0AAU8A8H7"/>
<keyword evidence="8" id="KW-0443">Lipid metabolism</keyword>
<reference evidence="15" key="1">
    <citation type="submission" date="2023-02" db="EMBL/GenBank/DDBJ databases">
        <title>Gut commensal Christensenella minuta modulates host metabolism via a new class of secondary bile acids.</title>
        <authorList>
            <person name="Liu C."/>
        </authorList>
    </citation>
    <scope>NUCLEOTIDE SEQUENCE</scope>
    <source>
        <strain evidence="15">CA70</strain>
    </source>
</reference>
<keyword evidence="3" id="KW-0444">Lipid biosynthesis</keyword>
<keyword evidence="9 13" id="KW-0472">Membrane</keyword>
<dbReference type="SUPFAM" id="SSF56024">
    <property type="entry name" value="Phospholipase D/nuclease"/>
    <property type="match status" value="2"/>
</dbReference>
<evidence type="ECO:0000256" key="9">
    <source>
        <dbReference type="ARBA" id="ARBA00023136"/>
    </source>
</evidence>
<evidence type="ECO:0000256" key="13">
    <source>
        <dbReference type="SAM" id="Phobius"/>
    </source>
</evidence>
<evidence type="ECO:0000256" key="3">
    <source>
        <dbReference type="ARBA" id="ARBA00022516"/>
    </source>
</evidence>
<name>A0AAU8A8H7_9FIRM</name>
<feature type="domain" description="PLD phosphodiesterase" evidence="14">
    <location>
        <begin position="244"/>
        <end position="271"/>
    </location>
</feature>